<dbReference type="PANTHER" id="PTHR30287">
    <property type="entry name" value="MEMBRANE COMPONENT OF PREDICTED ABC SUPERFAMILY METABOLITE UPTAKE TRANSPORTER"/>
    <property type="match status" value="1"/>
</dbReference>
<keyword evidence="6" id="KW-0175">Coiled coil</keyword>
<feature type="transmembrane region" description="Helical" evidence="7">
    <location>
        <begin position="487"/>
        <end position="507"/>
    </location>
</feature>
<dbReference type="PANTHER" id="PTHR30287:SF1">
    <property type="entry name" value="INNER MEMBRANE PROTEIN"/>
    <property type="match status" value="1"/>
</dbReference>
<accession>A0A0R1S2S8</accession>
<keyword evidence="5 7" id="KW-0472">Membrane</keyword>
<evidence type="ECO:0000256" key="6">
    <source>
        <dbReference type="SAM" id="Coils"/>
    </source>
</evidence>
<feature type="transmembrane region" description="Helical" evidence="7">
    <location>
        <begin position="366"/>
        <end position="393"/>
    </location>
</feature>
<dbReference type="Pfam" id="PF02687">
    <property type="entry name" value="FtsX"/>
    <property type="match status" value="2"/>
</dbReference>
<evidence type="ECO:0000313" key="9">
    <source>
        <dbReference type="EMBL" id="KRL63265.1"/>
    </source>
</evidence>
<proteinExistence type="predicted"/>
<dbReference type="eggNOG" id="COG0577">
    <property type="taxonomic scope" value="Bacteria"/>
</dbReference>
<feature type="transmembrane region" description="Helical" evidence="7">
    <location>
        <begin position="812"/>
        <end position="830"/>
    </location>
</feature>
<organism evidence="9 10">
    <name type="scientific">Lactobacillus psittaci DSM 15354</name>
    <dbReference type="NCBI Taxonomy" id="1122152"/>
    <lineage>
        <taxon>Bacteria</taxon>
        <taxon>Bacillati</taxon>
        <taxon>Bacillota</taxon>
        <taxon>Bacilli</taxon>
        <taxon>Lactobacillales</taxon>
        <taxon>Lactobacillaceae</taxon>
        <taxon>Lactobacillus</taxon>
    </lineage>
</organism>
<keyword evidence="4 7" id="KW-1133">Transmembrane helix</keyword>
<evidence type="ECO:0000256" key="4">
    <source>
        <dbReference type="ARBA" id="ARBA00022989"/>
    </source>
</evidence>
<keyword evidence="3 7" id="KW-0812">Transmembrane</keyword>
<feature type="domain" description="ABC3 transporter permease C-terminal" evidence="8">
    <location>
        <begin position="721"/>
        <end position="830"/>
    </location>
</feature>
<dbReference type="GO" id="GO:0005886">
    <property type="term" value="C:plasma membrane"/>
    <property type="evidence" value="ECO:0007669"/>
    <property type="project" value="UniProtKB-SubCell"/>
</dbReference>
<feature type="transmembrane region" description="Helical" evidence="7">
    <location>
        <begin position="413"/>
        <end position="434"/>
    </location>
</feature>
<protein>
    <submittedName>
        <fullName evidence="9">ABC transporter permease</fullName>
    </submittedName>
</protein>
<feature type="transmembrane region" description="Helical" evidence="7">
    <location>
        <begin position="718"/>
        <end position="737"/>
    </location>
</feature>
<dbReference type="InterPro" id="IPR003838">
    <property type="entry name" value="ABC3_permease_C"/>
</dbReference>
<dbReference type="STRING" id="1122152.GCA_000425905_00912"/>
<dbReference type="Proteomes" id="UP000051931">
    <property type="component" value="Unassembled WGS sequence"/>
</dbReference>
<feature type="coiled-coil region" evidence="6">
    <location>
        <begin position="226"/>
        <end position="289"/>
    </location>
</feature>
<reference evidence="9 10" key="1">
    <citation type="journal article" date="2015" name="Genome Announc.">
        <title>Expanding the biotechnology potential of lactobacilli through comparative genomics of 213 strains and associated genera.</title>
        <authorList>
            <person name="Sun Z."/>
            <person name="Harris H.M."/>
            <person name="McCann A."/>
            <person name="Guo C."/>
            <person name="Argimon S."/>
            <person name="Zhang W."/>
            <person name="Yang X."/>
            <person name="Jeffery I.B."/>
            <person name="Cooney J.C."/>
            <person name="Kagawa T.F."/>
            <person name="Liu W."/>
            <person name="Song Y."/>
            <person name="Salvetti E."/>
            <person name="Wrobel A."/>
            <person name="Rasinkangas P."/>
            <person name="Parkhill J."/>
            <person name="Rea M.C."/>
            <person name="O'Sullivan O."/>
            <person name="Ritari J."/>
            <person name="Douillard F.P."/>
            <person name="Paul Ross R."/>
            <person name="Yang R."/>
            <person name="Briner A.E."/>
            <person name="Felis G.E."/>
            <person name="de Vos W.M."/>
            <person name="Barrangou R."/>
            <person name="Klaenhammer T.R."/>
            <person name="Caufield P.W."/>
            <person name="Cui Y."/>
            <person name="Zhang H."/>
            <person name="O'Toole P.W."/>
        </authorList>
    </citation>
    <scope>NUCLEOTIDE SEQUENCE [LARGE SCALE GENOMIC DNA]</scope>
    <source>
        <strain evidence="9 10">DSM 15354</strain>
    </source>
</reference>
<feature type="transmembrane region" description="Helical" evidence="7">
    <location>
        <begin position="21"/>
        <end position="38"/>
    </location>
</feature>
<comment type="caution">
    <text evidence="9">The sequence shown here is derived from an EMBL/GenBank/DDBJ whole genome shotgun (WGS) entry which is preliminary data.</text>
</comment>
<name>A0A0R1S2S8_9LACO</name>
<evidence type="ECO:0000259" key="8">
    <source>
        <dbReference type="Pfam" id="PF02687"/>
    </source>
</evidence>
<gene>
    <name evidence="9" type="ORF">FC23_GL000834</name>
</gene>
<dbReference type="EMBL" id="AZFB01000004">
    <property type="protein sequence ID" value="KRL63265.1"/>
    <property type="molecule type" value="Genomic_DNA"/>
</dbReference>
<comment type="subcellular location">
    <subcellularLocation>
        <location evidence="1">Cell membrane</location>
        <topology evidence="1">Multi-pass membrane protein</topology>
    </subcellularLocation>
</comment>
<evidence type="ECO:0000256" key="5">
    <source>
        <dbReference type="ARBA" id="ARBA00023136"/>
    </source>
</evidence>
<sequence length="847" mass="95564">MKKKILWKDAWQAITGSLGRFVAIFMLMMVAVFTFIGLKMTGPDMRSTAVDSFKNNNLADITVVSNYGLNSKDKQKIENQSGVKKIEYSYLQDSTVNDSKKSLRVYSESKKISKVELTKGHMPKNNSEIVISYLLKDKYKLGKKITLDNHSSLKHKKFKVVGYVRSSEYLDKHDMGQTTVGTGQLSGFAFVKKSAFKSGTTTGIARITYKKTAKMNPYSTKYSNYINDKEKDLKKELDKNISAKENKTKNKIAEINDSLTKLNAIVAVKPEYQSQIKQLESAKAKLEHLNKPSYTVNTRDEFPGYENYRSNAERIDVLSNIFPVFLFAISALVSLTTMTRFVEEERINIGTMKAIGYSNFDVAKKFIVYSMLSSTLGVILGAFGGFRILPGIIFEAYAANSTMTGFRSQFSLAWLILGLVVAWACTTLAALYALKKDVKDRPAQLLLPKPPKKGSKIFLERITPLWSRLSFNHKVTFRNLFRYKTRMLMTIFGVAGCTGLLVMAFGIRDSLSGISKNQYTNIIKYDMIAVKNSNPSSKQTSDLLDELDSNSVKRYKQIHFTTLNRNLGEDKTKQTINVIVPKANTDLSKYINLMSSSTGKKLKLTNNGVIISEKLAQLTNAKVGHYIKLKDTNDKWKKFKVSGICEMYMGHYMVMNNQAYKHYFDKEYKTNGYLITTKSGKLQTVSEKLMATGAIKGINQNVNNKKTIDNLINSLNKVILILIAISTILALVVIYNLTNINVDERMRELSTIKVLGFFDKEVTMYIYRETIILSILGILAGYLVGIWLHSFIITTLPPVNAMFDPNMYISNFIYSALIPAVITTVLAFIMHKKIKDVDMLDALKSVE</sequence>
<feature type="transmembrane region" description="Helical" evidence="7">
    <location>
        <begin position="770"/>
        <end position="792"/>
    </location>
</feature>
<keyword evidence="2" id="KW-1003">Cell membrane</keyword>
<dbReference type="RefSeq" id="WP_027824889.1">
    <property type="nucleotide sequence ID" value="NZ_AUEI01000007.1"/>
</dbReference>
<dbReference type="OrthoDB" id="5137249at2"/>
<evidence type="ECO:0000256" key="1">
    <source>
        <dbReference type="ARBA" id="ARBA00004651"/>
    </source>
</evidence>
<dbReference type="InterPro" id="IPR038766">
    <property type="entry name" value="Membrane_comp_ABC_pdt"/>
</dbReference>
<dbReference type="AlphaFoldDB" id="A0A0R1S2S8"/>
<dbReference type="PATRIC" id="fig|1122152.4.peg.858"/>
<evidence type="ECO:0000256" key="3">
    <source>
        <dbReference type="ARBA" id="ARBA00022692"/>
    </source>
</evidence>
<feature type="transmembrane region" description="Helical" evidence="7">
    <location>
        <begin position="321"/>
        <end position="342"/>
    </location>
</feature>
<feature type="domain" description="ABC3 transporter permease C-terminal" evidence="8">
    <location>
        <begin position="320"/>
        <end position="436"/>
    </location>
</feature>
<evidence type="ECO:0000256" key="7">
    <source>
        <dbReference type="SAM" id="Phobius"/>
    </source>
</evidence>
<keyword evidence="10" id="KW-1185">Reference proteome</keyword>
<evidence type="ECO:0000313" key="10">
    <source>
        <dbReference type="Proteomes" id="UP000051931"/>
    </source>
</evidence>
<evidence type="ECO:0000256" key="2">
    <source>
        <dbReference type="ARBA" id="ARBA00022475"/>
    </source>
</evidence>